<proteinExistence type="inferred from homology"/>
<dbReference type="RefSeq" id="WP_320263537.1">
    <property type="nucleotide sequence ID" value="NZ_JAVIIX010000006.1"/>
</dbReference>
<dbReference type="PANTHER" id="PTHR32022">
    <property type="entry name" value="D-GLUTAMATE CYCLASE, MITOCHONDRIAL"/>
    <property type="match status" value="1"/>
</dbReference>
<dbReference type="Gene3D" id="3.40.1640.10">
    <property type="entry name" value="PSTPO5379-like"/>
    <property type="match status" value="1"/>
</dbReference>
<keyword evidence="2" id="KW-0456">Lyase</keyword>
<dbReference type="Pfam" id="PF07286">
    <property type="entry name" value="D-Glu_cyclase"/>
    <property type="match status" value="1"/>
</dbReference>
<sequence length="279" mass="30311">MLQEAMARQTTSLFYDNLRLVDADKLRMLVRTGAYEGHTGGLARGKLQANVVIVPSRFAGDFHQFCVRNPKPCPLVGVSRAGSPLLPALGDIDIRTDAPQYNIYYFGEMIRQKTDIIDLWRDDFAAFALGSSLTVEAALIEKGVKLRSRGRGNALPKFRTKIMTCDAGPFGGEMVVSMRPIRLSDVDKVRALTARFPRAHGSPIHVGEPSIIGIADLMAPDWGDAVEIMEGEVPVFWASSLTAQDALARAELAVSITVSPGHMLITDVDAQADAGVFKV</sequence>
<accession>A0ABU4XF35</accession>
<comment type="similarity">
    <text evidence="1">Belongs to the D-glutamate cyclase family.</text>
</comment>
<dbReference type="InterPro" id="IPR009906">
    <property type="entry name" value="D-Glu_cyclase"/>
</dbReference>
<reference evidence="3 4" key="1">
    <citation type="submission" date="2023-08" db="EMBL/GenBank/DDBJ databases">
        <title>Implementing the SeqCode for naming new Mesorhizobium species isolated from Vachellia karroo root nodules.</title>
        <authorList>
            <person name="Van Lill M."/>
        </authorList>
    </citation>
    <scope>NUCLEOTIDE SEQUENCE [LARGE SCALE GENOMIC DNA]</scope>
    <source>
        <strain evidence="3 4">VK23A</strain>
    </source>
</reference>
<comment type="caution">
    <text evidence="3">The sequence shown here is derived from an EMBL/GenBank/DDBJ whole genome shotgun (WGS) entry which is preliminary data.</text>
</comment>
<dbReference type="SUPFAM" id="SSF160920">
    <property type="entry name" value="PSTPO5379-like"/>
    <property type="match status" value="1"/>
</dbReference>
<dbReference type="EMBL" id="JAVIIZ010000008">
    <property type="protein sequence ID" value="MDX8473402.1"/>
    <property type="molecule type" value="Genomic_DNA"/>
</dbReference>
<evidence type="ECO:0000313" key="4">
    <source>
        <dbReference type="Proteomes" id="UP001271780"/>
    </source>
</evidence>
<protein>
    <submittedName>
        <fullName evidence="3">DUF1445 domain-containing protein</fullName>
    </submittedName>
</protein>
<dbReference type="PANTHER" id="PTHR32022:SF10">
    <property type="entry name" value="D-GLUTAMATE CYCLASE, MITOCHONDRIAL"/>
    <property type="match status" value="1"/>
</dbReference>
<evidence type="ECO:0000313" key="3">
    <source>
        <dbReference type="EMBL" id="MDX8473402.1"/>
    </source>
</evidence>
<organism evidence="3 4">
    <name type="scientific">Mesorhizobium dulcispinae</name>
    <dbReference type="NCBI Taxonomy" id="3072316"/>
    <lineage>
        <taxon>Bacteria</taxon>
        <taxon>Pseudomonadati</taxon>
        <taxon>Pseudomonadota</taxon>
        <taxon>Alphaproteobacteria</taxon>
        <taxon>Hyphomicrobiales</taxon>
        <taxon>Phyllobacteriaceae</taxon>
        <taxon>Mesorhizobium</taxon>
    </lineage>
</organism>
<evidence type="ECO:0000256" key="2">
    <source>
        <dbReference type="ARBA" id="ARBA00023239"/>
    </source>
</evidence>
<keyword evidence="4" id="KW-1185">Reference proteome</keyword>
<evidence type="ECO:0000256" key="1">
    <source>
        <dbReference type="ARBA" id="ARBA00007896"/>
    </source>
</evidence>
<dbReference type="Gene3D" id="3.30.2040.10">
    <property type="entry name" value="PSTPO5379-like domain"/>
    <property type="match status" value="1"/>
</dbReference>
<gene>
    <name evidence="3" type="ORF">RFM27_15085</name>
</gene>
<dbReference type="Proteomes" id="UP001271780">
    <property type="component" value="Unassembled WGS sequence"/>
</dbReference>
<name>A0ABU4XF35_9HYPH</name>
<dbReference type="InterPro" id="IPR038021">
    <property type="entry name" value="Putative_hydro-lyase"/>
</dbReference>